<dbReference type="Pfam" id="PF13396">
    <property type="entry name" value="PLDc_N"/>
    <property type="match status" value="1"/>
</dbReference>
<reference evidence="8 9" key="1">
    <citation type="submission" date="2019-02" db="EMBL/GenBank/DDBJ databases">
        <title>Deep-cultivation of Planctomycetes and their phenomic and genomic characterization uncovers novel biology.</title>
        <authorList>
            <person name="Wiegand S."/>
            <person name="Jogler M."/>
            <person name="Boedeker C."/>
            <person name="Pinto D."/>
            <person name="Vollmers J."/>
            <person name="Rivas-Marin E."/>
            <person name="Kohn T."/>
            <person name="Peeters S.H."/>
            <person name="Heuer A."/>
            <person name="Rast P."/>
            <person name="Oberbeckmann S."/>
            <person name="Bunk B."/>
            <person name="Jeske O."/>
            <person name="Meyerdierks A."/>
            <person name="Storesund J.E."/>
            <person name="Kallscheuer N."/>
            <person name="Luecker S."/>
            <person name="Lage O.M."/>
            <person name="Pohl T."/>
            <person name="Merkel B.J."/>
            <person name="Hornburger P."/>
            <person name="Mueller R.-W."/>
            <person name="Bruemmer F."/>
            <person name="Labrenz M."/>
            <person name="Spormann A.M."/>
            <person name="Op den Camp H."/>
            <person name="Overmann J."/>
            <person name="Amann R."/>
            <person name="Jetten M.S.M."/>
            <person name="Mascher T."/>
            <person name="Medema M.H."/>
            <person name="Devos D.P."/>
            <person name="Kaster A.-K."/>
            <person name="Ovreas L."/>
            <person name="Rohde M."/>
            <person name="Galperin M.Y."/>
            <person name="Jogler C."/>
        </authorList>
    </citation>
    <scope>NUCLEOTIDE SEQUENCE [LARGE SCALE GENOMIC DNA]</scope>
    <source>
        <strain evidence="8 9">K22_7</strain>
    </source>
</reference>
<dbReference type="Pfam" id="PF13091">
    <property type="entry name" value="PLDc_2"/>
    <property type="match status" value="2"/>
</dbReference>
<evidence type="ECO:0000256" key="1">
    <source>
        <dbReference type="ARBA" id="ARBA00004651"/>
    </source>
</evidence>
<evidence type="ECO:0000256" key="6">
    <source>
        <dbReference type="SAM" id="Phobius"/>
    </source>
</evidence>
<dbReference type="SUPFAM" id="SSF56024">
    <property type="entry name" value="Phospholipase D/nuclease"/>
    <property type="match status" value="2"/>
</dbReference>
<feature type="transmembrane region" description="Helical" evidence="6">
    <location>
        <begin position="6"/>
        <end position="23"/>
    </location>
</feature>
<dbReference type="OrthoDB" id="9762009at2"/>
<evidence type="ECO:0000256" key="2">
    <source>
        <dbReference type="ARBA" id="ARBA00022475"/>
    </source>
</evidence>
<keyword evidence="8" id="KW-0808">Transferase</keyword>
<keyword evidence="4 6" id="KW-1133">Transmembrane helix</keyword>
<dbReference type="SMART" id="SM00155">
    <property type="entry name" value="PLDc"/>
    <property type="match status" value="2"/>
</dbReference>
<protein>
    <submittedName>
        <fullName evidence="8">Major cardiolipin synthase ClsA</fullName>
        <ecNumber evidence="8">2.7.8.-</ecNumber>
    </submittedName>
</protein>
<dbReference type="RefSeq" id="WP_145174515.1">
    <property type="nucleotide sequence ID" value="NZ_CP036525.1"/>
</dbReference>
<evidence type="ECO:0000313" key="9">
    <source>
        <dbReference type="Proteomes" id="UP000318538"/>
    </source>
</evidence>
<keyword evidence="3 6" id="KW-0812">Transmembrane</keyword>
<keyword evidence="9" id="KW-1185">Reference proteome</keyword>
<evidence type="ECO:0000256" key="3">
    <source>
        <dbReference type="ARBA" id="ARBA00022692"/>
    </source>
</evidence>
<feature type="domain" description="PLD phosphodiesterase" evidence="7">
    <location>
        <begin position="200"/>
        <end position="227"/>
    </location>
</feature>
<dbReference type="PROSITE" id="PS50035">
    <property type="entry name" value="PLD"/>
    <property type="match status" value="2"/>
</dbReference>
<dbReference type="EMBL" id="CP036525">
    <property type="protein sequence ID" value="QDT07043.1"/>
    <property type="molecule type" value="Genomic_DNA"/>
</dbReference>
<dbReference type="GO" id="GO:0032049">
    <property type="term" value="P:cardiolipin biosynthetic process"/>
    <property type="evidence" value="ECO:0007669"/>
    <property type="project" value="UniProtKB-ARBA"/>
</dbReference>
<proteinExistence type="predicted"/>
<dbReference type="GO" id="GO:0005886">
    <property type="term" value="C:plasma membrane"/>
    <property type="evidence" value="ECO:0007669"/>
    <property type="project" value="UniProtKB-SubCell"/>
</dbReference>
<keyword evidence="5 6" id="KW-0472">Membrane</keyword>
<dbReference type="GO" id="GO:0030572">
    <property type="term" value="F:phosphatidyltransferase activity"/>
    <property type="evidence" value="ECO:0007669"/>
    <property type="project" value="UniProtKB-ARBA"/>
</dbReference>
<accession>A0A517NJ26</accession>
<gene>
    <name evidence="8" type="primary">clsA_2</name>
    <name evidence="8" type="ORF">K227x_54680</name>
</gene>
<keyword evidence="2" id="KW-1003">Cell membrane</keyword>
<feature type="domain" description="PLD phosphodiesterase" evidence="7">
    <location>
        <begin position="379"/>
        <end position="406"/>
    </location>
</feature>
<sequence>MFYLYIYLATLVGALCTIVALTAMRRREKHNVGKFGWLLLLLLTPPVGLILFLIFSGKKISAEHANRDTVVLPKPDEPDAEVKSSIAEIATIRGIPRPSKNNRLEIKFSPESMHQSLLALIDSAEKRLFVHTFILCDDEIGNQITDRLCEKASAGVEVRLMVDGVGAFMLSDYLLNRVQKAGGHTTRFKPISKFARFAYLNFRNHRKCAIADGNRAFLGGANFVEYEITKDPDDETWVDYGMVIEGTAARQVEAIFVSDWNFTSGDEVVRTTDNIPEISHSDGDQTTLQVIPVGPDGPREILDDLWLTAISRAKDRVWIVTPYFVPPPMAMRSLAMAARRGVDVRIIYPNESDMWPADYARRDYVTDLDELGAQLHRFPDQMVHAKMLLVDREVVYAGSANFDMRSFFLNYELVVGIFNEKKIDDVADWFETLASRCVNGPKEDNWKRKFLGVMTRIFGEEL</sequence>
<evidence type="ECO:0000256" key="5">
    <source>
        <dbReference type="ARBA" id="ARBA00023136"/>
    </source>
</evidence>
<dbReference type="PANTHER" id="PTHR21248:SF22">
    <property type="entry name" value="PHOSPHOLIPASE D"/>
    <property type="match status" value="1"/>
</dbReference>
<dbReference type="AlphaFoldDB" id="A0A517NJ26"/>
<name>A0A517NJ26_9BACT</name>
<dbReference type="KEGG" id="rlc:K227x_54680"/>
<organism evidence="8 9">
    <name type="scientific">Rubripirellula lacrimiformis</name>
    <dbReference type="NCBI Taxonomy" id="1930273"/>
    <lineage>
        <taxon>Bacteria</taxon>
        <taxon>Pseudomonadati</taxon>
        <taxon>Planctomycetota</taxon>
        <taxon>Planctomycetia</taxon>
        <taxon>Pirellulales</taxon>
        <taxon>Pirellulaceae</taxon>
        <taxon>Rubripirellula</taxon>
    </lineage>
</organism>
<evidence type="ECO:0000256" key="4">
    <source>
        <dbReference type="ARBA" id="ARBA00022989"/>
    </source>
</evidence>
<comment type="subcellular location">
    <subcellularLocation>
        <location evidence="1">Cell membrane</location>
        <topology evidence="1">Multi-pass membrane protein</topology>
    </subcellularLocation>
</comment>
<dbReference type="InterPro" id="IPR025202">
    <property type="entry name" value="PLD-like_dom"/>
</dbReference>
<feature type="transmembrane region" description="Helical" evidence="6">
    <location>
        <begin position="35"/>
        <end position="55"/>
    </location>
</feature>
<dbReference type="Gene3D" id="3.30.870.10">
    <property type="entry name" value="Endonuclease Chain A"/>
    <property type="match status" value="2"/>
</dbReference>
<dbReference type="InterPro" id="IPR001736">
    <property type="entry name" value="PLipase_D/transphosphatidylase"/>
</dbReference>
<dbReference type="Proteomes" id="UP000318538">
    <property type="component" value="Chromosome"/>
</dbReference>
<evidence type="ECO:0000313" key="8">
    <source>
        <dbReference type="EMBL" id="QDT07043.1"/>
    </source>
</evidence>
<dbReference type="EC" id="2.7.8.-" evidence="8"/>
<dbReference type="InterPro" id="IPR027379">
    <property type="entry name" value="CLS_N"/>
</dbReference>
<dbReference type="PANTHER" id="PTHR21248">
    <property type="entry name" value="CARDIOLIPIN SYNTHASE"/>
    <property type="match status" value="1"/>
</dbReference>
<evidence type="ECO:0000259" key="7">
    <source>
        <dbReference type="PROSITE" id="PS50035"/>
    </source>
</evidence>